<dbReference type="PIRSF" id="PIRSF000428">
    <property type="entry name" value="P_Ac_trans"/>
    <property type="match status" value="1"/>
</dbReference>
<dbReference type="AlphaFoldDB" id="A0A1M5WWU9"/>
<reference evidence="5 6" key="1">
    <citation type="submission" date="2016-11" db="EMBL/GenBank/DDBJ databases">
        <authorList>
            <person name="Jaros S."/>
            <person name="Januszkiewicz K."/>
            <person name="Wedrychowicz H."/>
        </authorList>
    </citation>
    <scope>NUCLEOTIDE SEQUENCE [LARGE SCALE GENOMIC DNA]</scope>
    <source>
        <strain evidence="5 6">DSM 13106</strain>
    </source>
</reference>
<accession>A0A1M5WWU9</accession>
<dbReference type="EMBL" id="FQXR01000005">
    <property type="protein sequence ID" value="SHH91594.1"/>
    <property type="molecule type" value="Genomic_DNA"/>
</dbReference>
<dbReference type="GO" id="GO:0016746">
    <property type="term" value="F:acyltransferase activity"/>
    <property type="evidence" value="ECO:0007669"/>
    <property type="project" value="UniProtKB-KW"/>
</dbReference>
<sequence length="303" mass="32968">MAINKLEELLKFDYEEKMKLAVVASHDEEVLEAVSEARNIGIIEPILIGDKKKTKSIIKEKGLRLQNCEMIDESDLTRAAEIGVRAVSEGRAHFIMKGLIDTSILLKQILNKEYGLRTDSLLSHTMLYEIPSYHKIIYLTDGGMNLVPGLEDKVKIIENSVKVCKALGNDEVKVACLAAKEKVNPKMEATVHADELKKMCDNGKFESGVIVDGPMALDLAVSRHAAEIKGYNSKVAGDADILLVPNIEMGNGIGKSITYFAGGKSAGIVMGAKAPVVLVSRADSHEAKLYSIALGSIISKYQL</sequence>
<dbReference type="RefSeq" id="WP_072744100.1">
    <property type="nucleotide sequence ID" value="NZ_FQXR01000005.1"/>
</dbReference>
<dbReference type="Gene3D" id="3.40.718.10">
    <property type="entry name" value="Isopropylmalate Dehydrogenase"/>
    <property type="match status" value="1"/>
</dbReference>
<comment type="similarity">
    <text evidence="1">Belongs to the phosphate acetyltransferase and butyryltransferase family.</text>
</comment>
<evidence type="ECO:0000313" key="6">
    <source>
        <dbReference type="Proteomes" id="UP000184389"/>
    </source>
</evidence>
<dbReference type="OrthoDB" id="9774179at2"/>
<proteinExistence type="inferred from homology"/>
<dbReference type="Pfam" id="PF01515">
    <property type="entry name" value="PTA_PTB"/>
    <property type="match status" value="2"/>
</dbReference>
<evidence type="ECO:0000256" key="2">
    <source>
        <dbReference type="ARBA" id="ARBA00022679"/>
    </source>
</evidence>
<dbReference type="STRING" id="1123281.SAMN02745180_01436"/>
<dbReference type="SUPFAM" id="SSF53659">
    <property type="entry name" value="Isocitrate/Isopropylmalate dehydrogenase-like"/>
    <property type="match status" value="1"/>
</dbReference>
<dbReference type="Proteomes" id="UP000184389">
    <property type="component" value="Unassembled WGS sequence"/>
</dbReference>
<feature type="domain" description="Phosphate acetyl/butaryl transferase" evidence="4">
    <location>
        <begin position="79"/>
        <end position="294"/>
    </location>
</feature>
<keyword evidence="3" id="KW-0012">Acyltransferase</keyword>
<feature type="domain" description="Phosphate acetyl/butaryl transferase" evidence="4">
    <location>
        <begin position="9"/>
        <end position="78"/>
    </location>
</feature>
<dbReference type="InterPro" id="IPR002505">
    <property type="entry name" value="PTA_PTB"/>
</dbReference>
<keyword evidence="6" id="KW-1185">Reference proteome</keyword>
<evidence type="ECO:0000259" key="4">
    <source>
        <dbReference type="Pfam" id="PF01515"/>
    </source>
</evidence>
<evidence type="ECO:0000256" key="3">
    <source>
        <dbReference type="ARBA" id="ARBA00023315"/>
    </source>
</evidence>
<keyword evidence="2 5" id="KW-0808">Transferase</keyword>
<organism evidence="5 6">
    <name type="scientific">Sporanaerobacter acetigenes DSM 13106</name>
    <dbReference type="NCBI Taxonomy" id="1123281"/>
    <lineage>
        <taxon>Bacteria</taxon>
        <taxon>Bacillati</taxon>
        <taxon>Bacillota</taxon>
        <taxon>Tissierellia</taxon>
        <taxon>Tissierellales</taxon>
        <taxon>Sporanaerobacteraceae</taxon>
        <taxon>Sporanaerobacter</taxon>
    </lineage>
</organism>
<gene>
    <name evidence="5" type="ORF">SAMN02745180_01436</name>
</gene>
<evidence type="ECO:0000313" key="5">
    <source>
        <dbReference type="EMBL" id="SHH91594.1"/>
    </source>
</evidence>
<evidence type="ECO:0000256" key="1">
    <source>
        <dbReference type="ARBA" id="ARBA00005656"/>
    </source>
</evidence>
<protein>
    <submittedName>
        <fullName evidence="5">Phosphate butyryltransferase</fullName>
    </submittedName>
</protein>
<dbReference type="PANTHER" id="PTHR43356">
    <property type="entry name" value="PHOSPHATE ACETYLTRANSFERASE"/>
    <property type="match status" value="1"/>
</dbReference>
<dbReference type="InterPro" id="IPR050500">
    <property type="entry name" value="Phos_Acetyltrans/Butyryltrans"/>
</dbReference>
<name>A0A1M5WWU9_9FIRM</name>
<dbReference type="NCBIfam" id="NF006045">
    <property type="entry name" value="PRK08190.1"/>
    <property type="match status" value="1"/>
</dbReference>
<dbReference type="PANTHER" id="PTHR43356:SF2">
    <property type="entry name" value="PHOSPHATE ACETYLTRANSFERASE"/>
    <property type="match status" value="1"/>
</dbReference>
<dbReference type="InterPro" id="IPR012147">
    <property type="entry name" value="P_Ac_Bu_trans"/>
</dbReference>